<dbReference type="Gene3D" id="3.10.129.10">
    <property type="entry name" value="Hotdog Thioesterase"/>
    <property type="match status" value="1"/>
</dbReference>
<dbReference type="InterPro" id="IPR006683">
    <property type="entry name" value="Thioestr_dom"/>
</dbReference>
<dbReference type="CDD" id="cd03442">
    <property type="entry name" value="BFIT_BACH"/>
    <property type="match status" value="1"/>
</dbReference>
<organism evidence="3 4">
    <name type="scientific">Trichoplax adhaerens</name>
    <name type="common">Trichoplax reptans</name>
    <dbReference type="NCBI Taxonomy" id="10228"/>
    <lineage>
        <taxon>Eukaryota</taxon>
        <taxon>Metazoa</taxon>
        <taxon>Placozoa</taxon>
        <taxon>Uniplacotomia</taxon>
        <taxon>Trichoplacea</taxon>
        <taxon>Trichoplacidae</taxon>
        <taxon>Trichoplax</taxon>
    </lineage>
</organism>
<reference evidence="3 4" key="1">
    <citation type="journal article" date="2008" name="Nature">
        <title>The Trichoplax genome and the nature of placozoans.</title>
        <authorList>
            <person name="Srivastava M."/>
            <person name="Begovic E."/>
            <person name="Chapman J."/>
            <person name="Putnam N.H."/>
            <person name="Hellsten U."/>
            <person name="Kawashima T."/>
            <person name="Kuo A."/>
            <person name="Mitros T."/>
            <person name="Salamov A."/>
            <person name="Carpenter M.L."/>
            <person name="Signorovitch A.Y."/>
            <person name="Moreno M.A."/>
            <person name="Kamm K."/>
            <person name="Grimwood J."/>
            <person name="Schmutz J."/>
            <person name="Shapiro H."/>
            <person name="Grigoriev I.V."/>
            <person name="Buss L.W."/>
            <person name="Schierwater B."/>
            <person name="Dellaporta S.L."/>
            <person name="Rokhsar D.S."/>
        </authorList>
    </citation>
    <scope>NUCLEOTIDE SEQUENCE [LARGE SCALE GENOMIC DNA]</scope>
    <source>
        <strain evidence="3 4">Grell-BS-1999</strain>
    </source>
</reference>
<keyword evidence="4" id="KW-1185">Reference proteome</keyword>
<dbReference type="OrthoDB" id="331699at2759"/>
<dbReference type="PANTHER" id="PTHR11049">
    <property type="entry name" value="ACYL COENZYME A THIOESTER HYDROLASE"/>
    <property type="match status" value="1"/>
</dbReference>
<feature type="non-terminal residue" evidence="3">
    <location>
        <position position="1"/>
    </location>
</feature>
<accession>B3SEZ7</accession>
<gene>
    <name evidence="3" type="ORF">TRIADDRAFT_34799</name>
</gene>
<dbReference type="CTD" id="6760030"/>
<dbReference type="STRING" id="10228.B3SEZ7"/>
<dbReference type="EMBL" id="DS985751">
    <property type="protein sequence ID" value="EDV18698.1"/>
    <property type="molecule type" value="Genomic_DNA"/>
</dbReference>
<dbReference type="SUPFAM" id="SSF54637">
    <property type="entry name" value="Thioesterase/thiol ester dehydrase-isomerase"/>
    <property type="match status" value="1"/>
</dbReference>
<dbReference type="AlphaFoldDB" id="B3SEZ7"/>
<dbReference type="GeneID" id="6760030"/>
<evidence type="ECO:0000313" key="3">
    <source>
        <dbReference type="EMBL" id="EDV18698.1"/>
    </source>
</evidence>
<keyword evidence="1" id="KW-0378">Hydrolase</keyword>
<dbReference type="FunFam" id="3.10.129.10:FF:000233">
    <property type="entry name" value="Uncharacterized protein"/>
    <property type="match status" value="1"/>
</dbReference>
<dbReference type="PhylomeDB" id="B3SEZ7"/>
<sequence>RHTKGTIATASINDIDFLKPVKMGNLITAIGRLTFTSTKSMEVQVQVIAEDIWANNSNRYVASSAFYNFVVLQKNDKVPSLILTSDYEKRLFEEGRIRYENRKKMFKKK</sequence>
<name>B3SEZ7_TRIAD</name>
<dbReference type="eggNOG" id="KOG2763">
    <property type="taxonomic scope" value="Eukaryota"/>
</dbReference>
<dbReference type="Pfam" id="PF03061">
    <property type="entry name" value="4HBT"/>
    <property type="match status" value="1"/>
</dbReference>
<dbReference type="HOGENOM" id="CLU_050164_3_2_1"/>
<dbReference type="InterPro" id="IPR033120">
    <property type="entry name" value="HOTDOG_ACOT"/>
</dbReference>
<dbReference type="InParanoid" id="B3SEZ7"/>
<dbReference type="Proteomes" id="UP000009022">
    <property type="component" value="Unassembled WGS sequence"/>
</dbReference>
<dbReference type="InterPro" id="IPR029069">
    <property type="entry name" value="HotDog_dom_sf"/>
</dbReference>
<evidence type="ECO:0000259" key="2">
    <source>
        <dbReference type="PROSITE" id="PS51770"/>
    </source>
</evidence>
<dbReference type="GO" id="GO:0016790">
    <property type="term" value="F:thiolester hydrolase activity"/>
    <property type="evidence" value="ECO:0007669"/>
    <property type="project" value="InterPro"/>
</dbReference>
<dbReference type="InterPro" id="IPR040170">
    <property type="entry name" value="Cytosol_ACT"/>
</dbReference>
<feature type="domain" description="HotDog ACOT-type" evidence="2">
    <location>
        <begin position="1"/>
        <end position="75"/>
    </location>
</feature>
<dbReference type="PANTHER" id="PTHR11049:SF24">
    <property type="entry name" value="CYTOSOLIC ACYL COENZYME A THIOESTER HYDROLASE"/>
    <property type="match status" value="1"/>
</dbReference>
<protein>
    <recommendedName>
        <fullName evidence="2">HotDog ACOT-type domain-containing protein</fullName>
    </recommendedName>
</protein>
<proteinExistence type="predicted"/>
<evidence type="ECO:0000313" key="4">
    <source>
        <dbReference type="Proteomes" id="UP000009022"/>
    </source>
</evidence>
<dbReference type="RefSeq" id="XP_002118816.1">
    <property type="nucleotide sequence ID" value="XM_002118780.1"/>
</dbReference>
<dbReference type="PROSITE" id="PS51770">
    <property type="entry name" value="HOTDOG_ACOT"/>
    <property type="match status" value="1"/>
</dbReference>
<dbReference type="KEGG" id="tad:TRIADDRAFT_34799"/>
<evidence type="ECO:0000256" key="1">
    <source>
        <dbReference type="ARBA" id="ARBA00022801"/>
    </source>
</evidence>